<proteinExistence type="inferred from homology"/>
<dbReference type="NCBIfam" id="TIGR01525">
    <property type="entry name" value="ATPase-IB_hvy"/>
    <property type="match status" value="1"/>
</dbReference>
<dbReference type="PROSITE" id="PS01229">
    <property type="entry name" value="COF_2"/>
    <property type="match status" value="1"/>
</dbReference>
<evidence type="ECO:0000256" key="4">
    <source>
        <dbReference type="ARBA" id="ARBA00022475"/>
    </source>
</evidence>
<keyword evidence="7 15" id="KW-0479">Metal-binding</keyword>
<evidence type="ECO:0000256" key="8">
    <source>
        <dbReference type="ARBA" id="ARBA00022741"/>
    </source>
</evidence>
<dbReference type="GO" id="GO:0019829">
    <property type="term" value="F:ATPase-coupled monoatomic cation transmembrane transporter activity"/>
    <property type="evidence" value="ECO:0007669"/>
    <property type="project" value="InterPro"/>
</dbReference>
<evidence type="ECO:0000256" key="12">
    <source>
        <dbReference type="ARBA" id="ARBA00022989"/>
    </source>
</evidence>
<keyword evidence="8 15" id="KW-0547">Nucleotide-binding</keyword>
<dbReference type="InterPro" id="IPR051949">
    <property type="entry name" value="Cation_Transport_ATPase"/>
</dbReference>
<dbReference type="SFLD" id="SFLDG00002">
    <property type="entry name" value="C1.7:_P-type_atpase_like"/>
    <property type="match status" value="1"/>
</dbReference>
<evidence type="ECO:0000256" key="5">
    <source>
        <dbReference type="ARBA" id="ARBA00022553"/>
    </source>
</evidence>
<evidence type="ECO:0000256" key="11">
    <source>
        <dbReference type="ARBA" id="ARBA00022967"/>
    </source>
</evidence>
<dbReference type="FunFam" id="2.70.150.10:FF:000002">
    <property type="entry name" value="Copper-transporting ATPase 1, putative"/>
    <property type="match status" value="1"/>
</dbReference>
<evidence type="ECO:0000256" key="3">
    <source>
        <dbReference type="ARBA" id="ARBA00022448"/>
    </source>
</evidence>
<keyword evidence="3" id="KW-0813">Transport</keyword>
<feature type="region of interest" description="Disordered" evidence="16">
    <location>
        <begin position="1"/>
        <end position="21"/>
    </location>
</feature>
<dbReference type="GO" id="GO:0046872">
    <property type="term" value="F:metal ion binding"/>
    <property type="evidence" value="ECO:0007669"/>
    <property type="project" value="UniProtKB-KW"/>
</dbReference>
<evidence type="ECO:0000256" key="9">
    <source>
        <dbReference type="ARBA" id="ARBA00022840"/>
    </source>
</evidence>
<feature type="transmembrane region" description="Helical" evidence="15">
    <location>
        <begin position="81"/>
        <end position="100"/>
    </location>
</feature>
<sequence length="638" mass="68548">MDEQVMLQHDQHQPTKKEQPEKSWTQHAELIAALVSGALILAGWLLSVHQVLSVTLYLLAFVIGGFAKAKEGIEETLESKTLNVELLMIFAAVGSALIGYWAEGAVLIFIFSLSGALETYTMNKSSRDLTSLMKLEPEEATLIVNGETKRVPVADIKAGDKIIIKPGERVAADGVIEAGSTSLDESALTGESMPVEKNAGDAVYTGTVNRNGSLTVRVTKANEDSLFRKIIKLVESAQNSVSPAQAFIERFENAYVKGVLIVVGLLLFVPHFALGWSWSETFYRAMVFMVVASPCALVASIMPAALSLISNGARNGMLVKGSVFLEQLGSVQMIAFDKTGTVTKGQPAVETVKIAEGYEETEVLEAVYAIEKQSSHPLAQAIAGYAESRGINKSGYISIEETSGFGVMAVVAGAKWKVGKAGFIGEELAAQFLNQSASDIIQNGQHTIVFVKKDDHIAGCIALKDQIRPEAKEVMDELSRLGIKTAMLTGDHEDTAQAIAKEAGMTTVAAECLPDQKVNEVKRLKEEFGTIAMVGDGINDAPALKAADVGIAMGGGTDVALETADMVLMQNDLKKLVKMCRLSRKMNRIVKQNIVFSLAVICLLICANFLQLMELPFGVIGHEGSTILVILNGLRLLK</sequence>
<evidence type="ECO:0000313" key="19">
    <source>
        <dbReference type="Proteomes" id="UP001075387"/>
    </source>
</evidence>
<dbReference type="InterPro" id="IPR023299">
    <property type="entry name" value="ATPase_P-typ_cyto_dom_N"/>
</dbReference>
<comment type="caution">
    <text evidence="18">The sequence shown here is derived from an EMBL/GenBank/DDBJ whole genome shotgun (WGS) entry which is preliminary data.</text>
</comment>
<gene>
    <name evidence="18" type="ORF">MOD07_11185</name>
</gene>
<dbReference type="InterPro" id="IPR001757">
    <property type="entry name" value="P_typ_ATPase"/>
</dbReference>
<evidence type="ECO:0000256" key="14">
    <source>
        <dbReference type="ARBA" id="ARBA00023136"/>
    </source>
</evidence>
<keyword evidence="6 15" id="KW-0812">Transmembrane</keyword>
<keyword evidence="11" id="KW-1278">Translocase</keyword>
<dbReference type="PANTHER" id="PTHR43079:SF1">
    <property type="entry name" value="CADMIUM_ZINC-TRANSPORTING ATPASE HMA1, CHLOROPLASTIC-RELATED"/>
    <property type="match status" value="1"/>
</dbReference>
<dbReference type="InterPro" id="IPR027256">
    <property type="entry name" value="P-typ_ATPase_IB"/>
</dbReference>
<dbReference type="GO" id="GO:0005524">
    <property type="term" value="F:ATP binding"/>
    <property type="evidence" value="ECO:0007669"/>
    <property type="project" value="UniProtKB-UniRule"/>
</dbReference>
<evidence type="ECO:0000256" key="2">
    <source>
        <dbReference type="ARBA" id="ARBA00006024"/>
    </source>
</evidence>
<evidence type="ECO:0000256" key="13">
    <source>
        <dbReference type="ARBA" id="ARBA00023065"/>
    </source>
</evidence>
<dbReference type="InterPro" id="IPR018303">
    <property type="entry name" value="ATPase_P-typ_P_site"/>
</dbReference>
<dbReference type="GO" id="GO:0005886">
    <property type="term" value="C:plasma membrane"/>
    <property type="evidence" value="ECO:0007669"/>
    <property type="project" value="UniProtKB-SubCell"/>
</dbReference>
<organism evidence="18 19">
    <name type="scientific">Bacillus mojavensis</name>
    <dbReference type="NCBI Taxonomy" id="72360"/>
    <lineage>
        <taxon>Bacteria</taxon>
        <taxon>Bacillati</taxon>
        <taxon>Bacillota</taxon>
        <taxon>Bacilli</taxon>
        <taxon>Bacillales</taxon>
        <taxon>Bacillaceae</taxon>
        <taxon>Bacillus</taxon>
    </lineage>
</organism>
<dbReference type="EMBL" id="JALAQA010000005">
    <property type="protein sequence ID" value="MCY8510116.1"/>
    <property type="molecule type" value="Genomic_DNA"/>
</dbReference>
<evidence type="ECO:0000259" key="17">
    <source>
        <dbReference type="Pfam" id="PF00122"/>
    </source>
</evidence>
<dbReference type="CDD" id="cd07551">
    <property type="entry name" value="P-type_ATPase_HM_ZosA_PfeT-like"/>
    <property type="match status" value="1"/>
</dbReference>
<dbReference type="PRINTS" id="PR00119">
    <property type="entry name" value="CATATPASE"/>
</dbReference>
<comment type="subcellular location">
    <subcellularLocation>
        <location evidence="1">Cell membrane</location>
        <topology evidence="1">Multi-pass membrane protein</topology>
    </subcellularLocation>
</comment>
<dbReference type="InterPro" id="IPR008250">
    <property type="entry name" value="ATPase_P-typ_transduc_dom_A_sf"/>
</dbReference>
<dbReference type="FunFam" id="3.40.50.1000:FF:000020">
    <property type="entry name" value="Probable cation-transporting P-type ATPase"/>
    <property type="match status" value="1"/>
</dbReference>
<dbReference type="PRINTS" id="PR00941">
    <property type="entry name" value="CDATPASE"/>
</dbReference>
<evidence type="ECO:0000256" key="7">
    <source>
        <dbReference type="ARBA" id="ARBA00022723"/>
    </source>
</evidence>
<keyword evidence="12 15" id="KW-1133">Transmembrane helix</keyword>
<comment type="similarity">
    <text evidence="2 15">Belongs to the cation transport ATPase (P-type) (TC 3.A.3) family. Type IB subfamily.</text>
</comment>
<reference evidence="18" key="1">
    <citation type="submission" date="2022-02" db="EMBL/GenBank/DDBJ databases">
        <title>Crop Bioprotection Bacillus Genome Sequencing.</title>
        <authorList>
            <person name="Dunlap C."/>
        </authorList>
    </citation>
    <scope>NUCLEOTIDE SEQUENCE</scope>
    <source>
        <strain evidence="18">CK3O2B-54A</strain>
    </source>
</reference>
<evidence type="ECO:0000256" key="10">
    <source>
        <dbReference type="ARBA" id="ARBA00022842"/>
    </source>
</evidence>
<feature type="transmembrane region" description="Helical" evidence="15">
    <location>
        <begin position="254"/>
        <end position="273"/>
    </location>
</feature>
<accession>A0AAP3FVU9</accession>
<evidence type="ECO:0000256" key="1">
    <source>
        <dbReference type="ARBA" id="ARBA00004651"/>
    </source>
</evidence>
<evidence type="ECO:0000256" key="6">
    <source>
        <dbReference type="ARBA" id="ARBA00022692"/>
    </source>
</evidence>
<evidence type="ECO:0000313" key="18">
    <source>
        <dbReference type="EMBL" id="MCY8510116.1"/>
    </source>
</evidence>
<keyword evidence="5" id="KW-0597">Phosphoprotein</keyword>
<dbReference type="PANTHER" id="PTHR43079">
    <property type="entry name" value="PROBABLE CADMIUM/ZINC-TRANSPORTING ATPASE HMA1"/>
    <property type="match status" value="1"/>
</dbReference>
<evidence type="ECO:0000256" key="16">
    <source>
        <dbReference type="SAM" id="MobiDB-lite"/>
    </source>
</evidence>
<dbReference type="InterPro" id="IPR023298">
    <property type="entry name" value="ATPase_P-typ_TM_dom_sf"/>
</dbReference>
<dbReference type="Pfam" id="PF00122">
    <property type="entry name" value="E1-E2_ATPase"/>
    <property type="match status" value="1"/>
</dbReference>
<keyword evidence="4 15" id="KW-1003">Cell membrane</keyword>
<dbReference type="AlphaFoldDB" id="A0AAP3FVU9"/>
<keyword evidence="13" id="KW-0406">Ion transport</keyword>
<dbReference type="SFLD" id="SFLDF00027">
    <property type="entry name" value="p-type_atpase"/>
    <property type="match status" value="1"/>
</dbReference>
<keyword evidence="14 15" id="KW-0472">Membrane</keyword>
<dbReference type="InterPro" id="IPR036412">
    <property type="entry name" value="HAD-like_sf"/>
</dbReference>
<dbReference type="Gene3D" id="3.40.50.1000">
    <property type="entry name" value="HAD superfamily/HAD-like"/>
    <property type="match status" value="1"/>
</dbReference>
<keyword evidence="9 15" id="KW-0067">ATP-binding</keyword>
<dbReference type="Gene3D" id="3.40.1110.10">
    <property type="entry name" value="Calcium-transporting ATPase, cytoplasmic domain N"/>
    <property type="match status" value="1"/>
</dbReference>
<dbReference type="NCBIfam" id="TIGR01494">
    <property type="entry name" value="ATPase_P-type"/>
    <property type="match status" value="1"/>
</dbReference>
<dbReference type="PROSITE" id="PS00154">
    <property type="entry name" value="ATPASE_E1_E2"/>
    <property type="match status" value="1"/>
</dbReference>
<dbReference type="RefSeq" id="WP_268446355.1">
    <property type="nucleotide sequence ID" value="NZ_JALANC010000001.1"/>
</dbReference>
<dbReference type="InterPro" id="IPR044492">
    <property type="entry name" value="P_typ_ATPase_HD_dom"/>
</dbReference>
<feature type="domain" description="P-type ATPase A" evidence="17">
    <location>
        <begin position="135"/>
        <end position="235"/>
    </location>
</feature>
<dbReference type="Proteomes" id="UP001075387">
    <property type="component" value="Unassembled WGS sequence"/>
</dbReference>
<dbReference type="Gene3D" id="2.70.150.10">
    <property type="entry name" value="Calcium-transporting ATPase, cytoplasmic transduction domain A"/>
    <property type="match status" value="1"/>
</dbReference>
<dbReference type="SFLD" id="SFLDS00003">
    <property type="entry name" value="Haloacid_Dehalogenase"/>
    <property type="match status" value="1"/>
</dbReference>
<dbReference type="InterPro" id="IPR059000">
    <property type="entry name" value="ATPase_P-type_domA"/>
</dbReference>
<evidence type="ECO:0000256" key="15">
    <source>
        <dbReference type="RuleBase" id="RU362081"/>
    </source>
</evidence>
<feature type="compositionally biased region" description="Basic and acidic residues" evidence="16">
    <location>
        <begin position="9"/>
        <end position="21"/>
    </location>
</feature>
<feature type="transmembrane region" description="Helical" evidence="15">
    <location>
        <begin position="27"/>
        <end position="45"/>
    </location>
</feature>
<dbReference type="GO" id="GO:0016887">
    <property type="term" value="F:ATP hydrolysis activity"/>
    <property type="evidence" value="ECO:0007669"/>
    <property type="project" value="InterPro"/>
</dbReference>
<protein>
    <submittedName>
        <fullName evidence="18">Heavy metal translocating P-type ATPase</fullName>
    </submittedName>
</protein>
<keyword evidence="10" id="KW-0460">Magnesium</keyword>
<dbReference type="SUPFAM" id="SSF81665">
    <property type="entry name" value="Calcium ATPase, transmembrane domain M"/>
    <property type="match status" value="1"/>
</dbReference>
<feature type="transmembrane region" description="Helical" evidence="15">
    <location>
        <begin position="285"/>
        <end position="309"/>
    </location>
</feature>
<dbReference type="SUPFAM" id="SSF81653">
    <property type="entry name" value="Calcium ATPase, transduction domain A"/>
    <property type="match status" value="1"/>
</dbReference>
<name>A0AAP3FVU9_BACMO</name>
<dbReference type="SUPFAM" id="SSF56784">
    <property type="entry name" value="HAD-like"/>
    <property type="match status" value="1"/>
</dbReference>
<dbReference type="InterPro" id="IPR023214">
    <property type="entry name" value="HAD_sf"/>
</dbReference>
<dbReference type="Pfam" id="PF00702">
    <property type="entry name" value="Hydrolase"/>
    <property type="match status" value="1"/>
</dbReference>
<feature type="transmembrane region" description="Helical" evidence="15">
    <location>
        <begin position="594"/>
        <end position="613"/>
    </location>
</feature>